<keyword evidence="3" id="KW-1185">Reference proteome</keyword>
<sequence>MRLRHRKPLQQANAHPGALRRAIEMRSPLADWSGTRELKQEDVRRLRRLWDEGKASGRPGPLDFHALRKEARRKLAEAAPKSC</sequence>
<protein>
    <submittedName>
        <fullName evidence="2">Uncharacterized protein</fullName>
    </submittedName>
</protein>
<dbReference type="AlphaFoldDB" id="A0A090G9U3"/>
<evidence type="ECO:0000313" key="3">
    <source>
        <dbReference type="Proteomes" id="UP000045285"/>
    </source>
</evidence>
<dbReference type="EMBL" id="CCMZ01000076">
    <property type="protein sequence ID" value="CDX28890.1"/>
    <property type="molecule type" value="Genomic_DNA"/>
</dbReference>
<proteinExistence type="predicted"/>
<organism evidence="2 4">
    <name type="scientific">Mesorhizobium plurifarium</name>
    <dbReference type="NCBI Taxonomy" id="69974"/>
    <lineage>
        <taxon>Bacteria</taxon>
        <taxon>Pseudomonadati</taxon>
        <taxon>Pseudomonadota</taxon>
        <taxon>Alphaproteobacteria</taxon>
        <taxon>Hyphomicrobiales</taxon>
        <taxon>Phyllobacteriaceae</taxon>
        <taxon>Mesorhizobium</taxon>
    </lineage>
</organism>
<accession>A0A090G9U3</accession>
<gene>
    <name evidence="1" type="ORF">MPL3356_90071</name>
    <name evidence="2" type="ORF">MPL3365_200096</name>
</gene>
<reference evidence="2 4" key="2">
    <citation type="submission" date="2014-08" db="EMBL/GenBank/DDBJ databases">
        <authorList>
            <person name="Moulin Lionel"/>
        </authorList>
    </citation>
    <scope>NUCLEOTIDE SEQUENCE [LARGE SCALE GENOMIC DNA]</scope>
</reference>
<evidence type="ECO:0000313" key="4">
    <source>
        <dbReference type="Proteomes" id="UP000046122"/>
    </source>
</evidence>
<dbReference type="Proteomes" id="UP000045285">
    <property type="component" value="Unassembled WGS sequence"/>
</dbReference>
<name>A0A090G9U3_MESPL</name>
<evidence type="ECO:0000313" key="2">
    <source>
        <dbReference type="EMBL" id="CDX55499.1"/>
    </source>
</evidence>
<dbReference type="Proteomes" id="UP000046122">
    <property type="component" value="Unassembled WGS sequence"/>
</dbReference>
<reference evidence="3" key="1">
    <citation type="submission" date="2014-08" db="EMBL/GenBank/DDBJ databases">
        <authorList>
            <person name="Moulin L."/>
        </authorList>
    </citation>
    <scope>NUCLEOTIDE SEQUENCE [LARGE SCALE GENOMIC DNA]</scope>
</reference>
<dbReference type="EMBL" id="CCNE01000013">
    <property type="protein sequence ID" value="CDX55499.1"/>
    <property type="molecule type" value="Genomic_DNA"/>
</dbReference>
<evidence type="ECO:0000313" key="1">
    <source>
        <dbReference type="EMBL" id="CDX28890.1"/>
    </source>
</evidence>